<dbReference type="GO" id="GO:0015086">
    <property type="term" value="F:cadmium ion transmembrane transporter activity"/>
    <property type="evidence" value="ECO:0007669"/>
    <property type="project" value="TreeGrafter"/>
</dbReference>
<dbReference type="PANTHER" id="PTHR48085:SF5">
    <property type="entry name" value="CADMIUM_ZINC-TRANSPORTING ATPASE HMA4-RELATED"/>
    <property type="match status" value="1"/>
</dbReference>
<evidence type="ECO:0000256" key="5">
    <source>
        <dbReference type="ARBA" id="ARBA00022967"/>
    </source>
</evidence>
<feature type="transmembrane region" description="Helical" evidence="10">
    <location>
        <begin position="361"/>
        <end position="388"/>
    </location>
</feature>
<dbReference type="NCBIfam" id="TIGR01494">
    <property type="entry name" value="ATPase_P-type"/>
    <property type="match status" value="2"/>
</dbReference>
<dbReference type="PROSITE" id="PS00154">
    <property type="entry name" value="ATPASE_E1_E2"/>
    <property type="match status" value="1"/>
</dbReference>
<keyword evidence="10" id="KW-0067">ATP-binding</keyword>
<dbReference type="Proteomes" id="UP000183417">
    <property type="component" value="Unassembled WGS sequence"/>
</dbReference>
<sequence>MNSNRLPSPQGNEALKAFPALSKPASTSPSSACGTDCCAPFTITQPTPARKKAHGHSHAHGEGHDHAHARDHDHDHGHDESDPHAGHDHSVLPGWPRITAALIAAVLAEAAHWLSGSQGGVPALQYGGMAVAVLAIALSGLGVYKAGIRDVLRLKLGIHALMAIAVTGAFAIGQWPEAAMVMALYAAAERIEDQAMDRARNAIRSLLQMAPETADVLQPDGSVQRVAAADVALDASVRVAPGARVPLDGVVLRGESSVNQAPITGESALADKAPGDELYAGSINQDGELQMRVTSAANDSLIARIVHAVEQAQASKAPTQRFVDRFAAVYTPIVLVLAIALAVLAPLVMDWSWHDAAYQALALLVISCPCALVLSTPVTVVSALTAAARRGLLIKGGQALESARKLRAIALDKTGTLTTGSPKLVEWKSWSEENAARDAAPGPALPAARALALAGRSDHPVSRAITSGLQADAAVAADAARASVSKLLALPGRGVQAEIDGQLWTLANLRWVQEQGWDSAALRASLAMHEAQGRTVTLLADSSGVRALFAVADPLRPQAREAVARLQALGVQPVVLSGDNTATVRSIAAEAGIQDARGGLLPQDKLDALAELQCTRGPTAMTGDGINDAPALAQADIGFAMGGMHSTGMAMETADVVLMNDDLRRLPEVVELSRSAHAVLWQNIALSLGVKLVFFALALAGNASMWLAVLADMGVSLLVVGNGLRLRRWGSDRETA</sequence>
<feature type="domain" description="P-type ATPase A" evidence="12">
    <location>
        <begin position="209"/>
        <end position="310"/>
    </location>
</feature>
<dbReference type="Pfam" id="PF00702">
    <property type="entry name" value="Hydrolase"/>
    <property type="match status" value="1"/>
</dbReference>
<keyword evidence="7 10" id="KW-0472">Membrane</keyword>
<dbReference type="RefSeq" id="WP_074923397.1">
    <property type="nucleotide sequence ID" value="NZ_CP141274.1"/>
</dbReference>
<comment type="similarity">
    <text evidence="2 10">Belongs to the cation transport ATPase (P-type) (TC 3.A.3) family. Type IB subfamily.</text>
</comment>
<proteinExistence type="inferred from homology"/>
<dbReference type="InterPro" id="IPR023298">
    <property type="entry name" value="ATPase_P-typ_TM_dom_sf"/>
</dbReference>
<evidence type="ECO:0000256" key="8">
    <source>
        <dbReference type="ARBA" id="ARBA00039097"/>
    </source>
</evidence>
<keyword evidence="3 10" id="KW-0812">Transmembrane</keyword>
<evidence type="ECO:0000256" key="4">
    <source>
        <dbReference type="ARBA" id="ARBA00022723"/>
    </source>
</evidence>
<dbReference type="InterPro" id="IPR018303">
    <property type="entry name" value="ATPase_P-typ_P_site"/>
</dbReference>
<evidence type="ECO:0000256" key="7">
    <source>
        <dbReference type="ARBA" id="ARBA00023136"/>
    </source>
</evidence>
<dbReference type="GeneID" id="94693298"/>
<feature type="region of interest" description="Disordered" evidence="11">
    <location>
        <begin position="1"/>
        <end position="33"/>
    </location>
</feature>
<dbReference type="FunFam" id="2.70.150.10:FF:000002">
    <property type="entry name" value="Copper-transporting ATPase 1, putative"/>
    <property type="match status" value="1"/>
</dbReference>
<dbReference type="Gene3D" id="3.40.1110.10">
    <property type="entry name" value="Calcium-transporting ATPase, cytoplasmic domain N"/>
    <property type="match status" value="1"/>
</dbReference>
<evidence type="ECO:0000256" key="6">
    <source>
        <dbReference type="ARBA" id="ARBA00022989"/>
    </source>
</evidence>
<keyword evidence="10" id="KW-1003">Cell membrane</keyword>
<reference evidence="13 14" key="1">
    <citation type="submission" date="2016-10" db="EMBL/GenBank/DDBJ databases">
        <authorList>
            <person name="de Groot N.N."/>
        </authorList>
    </citation>
    <scope>NUCLEOTIDE SEQUENCE [LARGE SCALE GENOMIC DNA]</scope>
    <source>
        <strain evidence="13 14">LMG 24775</strain>
    </source>
</reference>
<keyword evidence="5" id="KW-1278">Translocase</keyword>
<dbReference type="InterPro" id="IPR044492">
    <property type="entry name" value="P_typ_ATPase_HD_dom"/>
</dbReference>
<dbReference type="InterPro" id="IPR001757">
    <property type="entry name" value="P_typ_ATPase"/>
</dbReference>
<evidence type="ECO:0000256" key="1">
    <source>
        <dbReference type="ARBA" id="ARBA00004370"/>
    </source>
</evidence>
<comment type="subcellular location">
    <subcellularLocation>
        <location evidence="10">Cell membrane</location>
    </subcellularLocation>
    <subcellularLocation>
        <location evidence="1">Membrane</location>
    </subcellularLocation>
</comment>
<feature type="transmembrane region" description="Helical" evidence="10">
    <location>
        <begin position="680"/>
        <end position="699"/>
    </location>
</feature>
<dbReference type="SUPFAM" id="SSF81653">
    <property type="entry name" value="Calcium ATPase, transduction domain A"/>
    <property type="match status" value="1"/>
</dbReference>
<keyword evidence="6 10" id="KW-1133">Transmembrane helix</keyword>
<evidence type="ECO:0000313" key="14">
    <source>
        <dbReference type="Proteomes" id="UP000183417"/>
    </source>
</evidence>
<feature type="transmembrane region" description="Helical" evidence="10">
    <location>
        <begin position="326"/>
        <end position="349"/>
    </location>
</feature>
<feature type="transmembrane region" description="Helical" evidence="10">
    <location>
        <begin position="705"/>
        <end position="724"/>
    </location>
</feature>
<gene>
    <name evidence="13" type="ORF">SAMN05421547_12531</name>
</gene>
<dbReference type="GO" id="GO:0016887">
    <property type="term" value="F:ATP hydrolysis activity"/>
    <property type="evidence" value="ECO:0007669"/>
    <property type="project" value="InterPro"/>
</dbReference>
<dbReference type="SFLD" id="SFLDF00027">
    <property type="entry name" value="p-type_atpase"/>
    <property type="match status" value="1"/>
</dbReference>
<dbReference type="InterPro" id="IPR059000">
    <property type="entry name" value="ATPase_P-type_domA"/>
</dbReference>
<dbReference type="GO" id="GO:0046872">
    <property type="term" value="F:metal ion binding"/>
    <property type="evidence" value="ECO:0007669"/>
    <property type="project" value="UniProtKB-KW"/>
</dbReference>
<evidence type="ECO:0000313" key="13">
    <source>
        <dbReference type="EMBL" id="SDZ44882.1"/>
    </source>
</evidence>
<evidence type="ECO:0000256" key="11">
    <source>
        <dbReference type="SAM" id="MobiDB-lite"/>
    </source>
</evidence>
<accession>A0A1H3T3T5</accession>
<evidence type="ECO:0000256" key="3">
    <source>
        <dbReference type="ARBA" id="ARBA00022692"/>
    </source>
</evidence>
<dbReference type="InterPro" id="IPR036412">
    <property type="entry name" value="HAD-like_sf"/>
</dbReference>
<dbReference type="GO" id="GO:0005886">
    <property type="term" value="C:plasma membrane"/>
    <property type="evidence" value="ECO:0007669"/>
    <property type="project" value="UniProtKB-SubCell"/>
</dbReference>
<dbReference type="PANTHER" id="PTHR48085">
    <property type="entry name" value="CADMIUM/ZINC-TRANSPORTING ATPASE HMA2-RELATED"/>
    <property type="match status" value="1"/>
</dbReference>
<dbReference type="InterPro" id="IPR051014">
    <property type="entry name" value="Cation_Transport_ATPase_IB"/>
</dbReference>
<evidence type="ECO:0000259" key="12">
    <source>
        <dbReference type="Pfam" id="PF00122"/>
    </source>
</evidence>
<feature type="region of interest" description="Disordered" evidence="11">
    <location>
        <begin position="47"/>
        <end position="90"/>
    </location>
</feature>
<dbReference type="EMBL" id="FNPE01000025">
    <property type="protein sequence ID" value="SDZ44882.1"/>
    <property type="molecule type" value="Genomic_DNA"/>
</dbReference>
<feature type="transmembrane region" description="Helical" evidence="10">
    <location>
        <begin position="126"/>
        <end position="144"/>
    </location>
</feature>
<feature type="compositionally biased region" description="Basic residues" evidence="11">
    <location>
        <begin position="49"/>
        <end position="58"/>
    </location>
</feature>
<feature type="compositionally biased region" description="Polar residues" evidence="11">
    <location>
        <begin position="1"/>
        <end position="11"/>
    </location>
</feature>
<keyword evidence="4 10" id="KW-0479">Metal-binding</keyword>
<keyword evidence="10" id="KW-0547">Nucleotide-binding</keyword>
<name>A0A1H3T3T5_9BURK</name>
<dbReference type="EC" id="7.2.2.12" evidence="8"/>
<dbReference type="SFLD" id="SFLDS00003">
    <property type="entry name" value="Haloacid_Dehalogenase"/>
    <property type="match status" value="1"/>
</dbReference>
<evidence type="ECO:0000256" key="2">
    <source>
        <dbReference type="ARBA" id="ARBA00006024"/>
    </source>
</evidence>
<dbReference type="PRINTS" id="PR00119">
    <property type="entry name" value="CATATPASE"/>
</dbReference>
<dbReference type="PRINTS" id="PR00941">
    <property type="entry name" value="CDATPASE"/>
</dbReference>
<comment type="catalytic activity">
    <reaction evidence="9">
        <text>Zn(2+)(in) + ATP + H2O = Zn(2+)(out) + ADP + phosphate + H(+)</text>
        <dbReference type="Rhea" id="RHEA:20621"/>
        <dbReference type="ChEBI" id="CHEBI:15377"/>
        <dbReference type="ChEBI" id="CHEBI:15378"/>
        <dbReference type="ChEBI" id="CHEBI:29105"/>
        <dbReference type="ChEBI" id="CHEBI:30616"/>
        <dbReference type="ChEBI" id="CHEBI:43474"/>
        <dbReference type="ChEBI" id="CHEBI:456216"/>
        <dbReference type="EC" id="7.2.2.12"/>
    </reaction>
</comment>
<evidence type="ECO:0000256" key="10">
    <source>
        <dbReference type="RuleBase" id="RU362081"/>
    </source>
</evidence>
<dbReference type="InterPro" id="IPR023214">
    <property type="entry name" value="HAD_sf"/>
</dbReference>
<dbReference type="AlphaFoldDB" id="A0A1H3T3T5"/>
<dbReference type="Gene3D" id="2.70.150.10">
    <property type="entry name" value="Calcium-transporting ATPase, cytoplasmic transduction domain A"/>
    <property type="match status" value="1"/>
</dbReference>
<dbReference type="Gene3D" id="3.40.50.1000">
    <property type="entry name" value="HAD superfamily/HAD-like"/>
    <property type="match status" value="1"/>
</dbReference>
<evidence type="ECO:0000256" key="9">
    <source>
        <dbReference type="ARBA" id="ARBA00047308"/>
    </source>
</evidence>
<dbReference type="InterPro" id="IPR023299">
    <property type="entry name" value="ATPase_P-typ_cyto_dom_N"/>
</dbReference>
<dbReference type="NCBIfam" id="TIGR01525">
    <property type="entry name" value="ATPase-IB_hvy"/>
    <property type="match status" value="1"/>
</dbReference>
<dbReference type="SFLD" id="SFLDG00002">
    <property type="entry name" value="C1.7:_P-type_atpase_like"/>
    <property type="match status" value="1"/>
</dbReference>
<dbReference type="SUPFAM" id="SSF56784">
    <property type="entry name" value="HAD-like"/>
    <property type="match status" value="1"/>
</dbReference>
<feature type="compositionally biased region" description="Polar residues" evidence="11">
    <location>
        <begin position="24"/>
        <end position="33"/>
    </location>
</feature>
<dbReference type="GO" id="GO:0016463">
    <property type="term" value="F:P-type zinc transporter activity"/>
    <property type="evidence" value="ECO:0007669"/>
    <property type="project" value="UniProtKB-EC"/>
</dbReference>
<dbReference type="InterPro" id="IPR027256">
    <property type="entry name" value="P-typ_ATPase_IB"/>
</dbReference>
<dbReference type="GO" id="GO:0005524">
    <property type="term" value="F:ATP binding"/>
    <property type="evidence" value="ECO:0007669"/>
    <property type="project" value="UniProtKB-UniRule"/>
</dbReference>
<dbReference type="SUPFAM" id="SSF81665">
    <property type="entry name" value="Calcium ATPase, transmembrane domain M"/>
    <property type="match status" value="1"/>
</dbReference>
<dbReference type="InterPro" id="IPR008250">
    <property type="entry name" value="ATPase_P-typ_transduc_dom_A_sf"/>
</dbReference>
<feature type="compositionally biased region" description="Basic and acidic residues" evidence="11">
    <location>
        <begin position="59"/>
        <end position="90"/>
    </location>
</feature>
<protein>
    <recommendedName>
        <fullName evidence="8">P-type Zn(2+) transporter</fullName>
        <ecNumber evidence="8">7.2.2.12</ecNumber>
    </recommendedName>
</protein>
<dbReference type="Pfam" id="PF00122">
    <property type="entry name" value="E1-E2_ATPase"/>
    <property type="match status" value="1"/>
</dbReference>
<organism evidence="13 14">
    <name type="scientific">Delftia lacustris</name>
    <dbReference type="NCBI Taxonomy" id="558537"/>
    <lineage>
        <taxon>Bacteria</taxon>
        <taxon>Pseudomonadati</taxon>
        <taxon>Pseudomonadota</taxon>
        <taxon>Betaproteobacteria</taxon>
        <taxon>Burkholderiales</taxon>
        <taxon>Comamonadaceae</taxon>
        <taxon>Delftia</taxon>
    </lineage>
</organism>